<reference evidence="3 4" key="1">
    <citation type="submission" date="2024-04" db="EMBL/GenBank/DDBJ databases">
        <title>Tritrichomonas musculus Genome.</title>
        <authorList>
            <person name="Alves-Ferreira E."/>
            <person name="Grigg M."/>
            <person name="Lorenzi H."/>
            <person name="Galac M."/>
        </authorList>
    </citation>
    <scope>NUCLEOTIDE SEQUENCE [LARGE SCALE GENOMIC DNA]</scope>
    <source>
        <strain evidence="3 4">EAF2021</strain>
    </source>
</reference>
<dbReference type="Proteomes" id="UP001470230">
    <property type="component" value="Unassembled WGS sequence"/>
</dbReference>
<organism evidence="3 4">
    <name type="scientific">Tritrichomonas musculus</name>
    <dbReference type="NCBI Taxonomy" id="1915356"/>
    <lineage>
        <taxon>Eukaryota</taxon>
        <taxon>Metamonada</taxon>
        <taxon>Parabasalia</taxon>
        <taxon>Tritrichomonadida</taxon>
        <taxon>Tritrichomonadidae</taxon>
        <taxon>Tritrichomonas</taxon>
    </lineage>
</organism>
<evidence type="ECO:0000256" key="1">
    <source>
        <dbReference type="SAM" id="Coils"/>
    </source>
</evidence>
<feature type="region of interest" description="Disordered" evidence="2">
    <location>
        <begin position="720"/>
        <end position="739"/>
    </location>
</feature>
<protein>
    <submittedName>
        <fullName evidence="3">Uncharacterized protein</fullName>
    </submittedName>
</protein>
<feature type="region of interest" description="Disordered" evidence="2">
    <location>
        <begin position="134"/>
        <end position="155"/>
    </location>
</feature>
<feature type="coiled-coil region" evidence="1">
    <location>
        <begin position="181"/>
        <end position="229"/>
    </location>
</feature>
<evidence type="ECO:0000313" key="4">
    <source>
        <dbReference type="Proteomes" id="UP001470230"/>
    </source>
</evidence>
<feature type="coiled-coil region" evidence="1">
    <location>
        <begin position="603"/>
        <end position="666"/>
    </location>
</feature>
<evidence type="ECO:0000256" key="2">
    <source>
        <dbReference type="SAM" id="MobiDB-lite"/>
    </source>
</evidence>
<gene>
    <name evidence="3" type="ORF">M9Y10_021848</name>
</gene>
<feature type="compositionally biased region" description="Low complexity" evidence="2">
    <location>
        <begin position="134"/>
        <end position="149"/>
    </location>
</feature>
<proteinExistence type="predicted"/>
<keyword evidence="1" id="KW-0175">Coiled coil</keyword>
<sequence length="1235" mass="143764">MSCETNLYKPGFLNNSQPQTRLNNAREYDLNEQSFNPNYENLYRYTIQLSDLLISMNLTSIEDIKLESDQINKNIPEINRLINIIIQNLLTLGIPPIVAVGSRPTTIDIYSILCFASLLLYNHKSIKKNFNELPPQSNLNNNNNKFESNTDPENNDKTRAFVLESEIQSLKIKFQGLNEECQKRRSKIRSLQADNNNLQNKNQSLEKEINKLKLQIEQLQIEKEAFLVTQKMNQLDAISKREAQTNNEGNKDPNKTNNYDINSLKLDIEIRTKENLKLNRALIEISKEMEKNSLNLENELIQKNKFISIVQQQLIVLDEYERMYQSYQTKINKAEATLQAAQLTIQHLEEKQKETQTNNNNSDTLDSLKIYFSSKSDFNKNSKNNFDIITNILSILQSNNKQQNDKTDHNSISDNFVYSKVIEIFDFLFSKLKELNDKVNSYHMSTDVVDLREMTRIKKVNERFSQYIMSMVQFFEHLANSSEMQGWMIELPCNDDLRPLLLSQCNKVENFVRKNIHCKDFYEIKNENEMKKQLGDVITNVSNENILSLPLLVEQLLTESDESNQKAIQSLFGQEKEFLIILHLCASANDALRRCAEHTIESNRLLSDEIITLRRELQLASQDAESRIHEVTESLETKIQEGEESLKNAEDLLRSIQEELRRSEGADFDNKNLSRELFVSKKIIKKCLAILNGDESALNQLDEEEDEAASYSSSFYDYSKSEKDGMSKKVTSKNDEEEKLKNEIETLKKQVHFYEQRQSSSDTLEKRNKSLEVEKKKYSSELTNTKQKLKELKKELENISNENNALKNQIQKLKQSEKNYLKDSVTVSELTEEIENLRQKNEELNTSYDKEKKVTRKAVKNTIKSLKDEIAIQQKKNEDLKNHFEPLLDDLKIKLKEEHENMTKSMDKERELSLQNKQLTSELSTTKVDLKMLQMRITAIEEKVQRDKKLIETQCKMKILNYQTKCQSEIETLKSSFDCKTHNFQIAIVQHFKEFVNFRNKINEDSVFEVLDHVSSELERLNRLCSTYELINKDMSAIKALIGGFDSSTELNDDIESNNQLLIKITELVQTKNLYSQLKSDFEDLHKKLERDQNNSDNPNNENLNYFNDNFESVSSHEWEQWARKVAALASDNFLLLRSARELQSSIEEALLGSINQRMMTKRLEILRIEKRILCSGLLNNSQNEDKYITINTLIIIISAVRKLQKVSGHLPYNIPQPIRALEIMKKKNAGKKNM</sequence>
<keyword evidence="4" id="KW-1185">Reference proteome</keyword>
<dbReference type="EMBL" id="JAPFFF010000003">
    <property type="protein sequence ID" value="KAK8893428.1"/>
    <property type="molecule type" value="Genomic_DNA"/>
</dbReference>
<accession>A0ABR2KQW0</accession>
<evidence type="ECO:0000313" key="3">
    <source>
        <dbReference type="EMBL" id="KAK8893428.1"/>
    </source>
</evidence>
<comment type="caution">
    <text evidence="3">The sequence shown here is derived from an EMBL/GenBank/DDBJ whole genome shotgun (WGS) entry which is preliminary data.</text>
</comment>
<feature type="coiled-coil region" evidence="1">
    <location>
        <begin position="279"/>
        <end position="358"/>
    </location>
</feature>
<name>A0ABR2KQW0_9EUKA</name>